<organism evidence="6 7">
    <name type="scientific">Phytophthora cactorum</name>
    <dbReference type="NCBI Taxonomy" id="29920"/>
    <lineage>
        <taxon>Eukaryota</taxon>
        <taxon>Sar</taxon>
        <taxon>Stramenopiles</taxon>
        <taxon>Oomycota</taxon>
        <taxon>Peronosporomycetes</taxon>
        <taxon>Peronosporales</taxon>
        <taxon>Peronosporaceae</taxon>
        <taxon>Phytophthora</taxon>
    </lineage>
</organism>
<proteinExistence type="inferred from homology"/>
<name>A0A8T1TN04_9STRA</name>
<gene>
    <name evidence="6" type="ORF">JG687_00019429</name>
</gene>
<comment type="similarity">
    <text evidence="2 5">Belongs to the RxLR effector family.</text>
</comment>
<dbReference type="AlphaFoldDB" id="A0A8T1TN04"/>
<evidence type="ECO:0000256" key="5">
    <source>
        <dbReference type="RuleBase" id="RU367124"/>
    </source>
</evidence>
<comment type="subcellular location">
    <subcellularLocation>
        <location evidence="1 5">Secreted</location>
    </subcellularLocation>
</comment>
<reference evidence="6" key="1">
    <citation type="submission" date="2021-01" db="EMBL/GenBank/DDBJ databases">
        <title>Phytophthora aleatoria, a newly-described species from Pinus radiata is distinct from Phytophthora cactorum isolates based on comparative genomics.</title>
        <authorList>
            <person name="Mcdougal R."/>
            <person name="Panda P."/>
            <person name="Williams N."/>
            <person name="Studholme D.J."/>
        </authorList>
    </citation>
    <scope>NUCLEOTIDE SEQUENCE</scope>
    <source>
        <strain evidence="6">NZFS 3830</strain>
    </source>
</reference>
<dbReference type="Proteomes" id="UP000688947">
    <property type="component" value="Unassembled WGS sequence"/>
</dbReference>
<evidence type="ECO:0000256" key="4">
    <source>
        <dbReference type="ARBA" id="ARBA00022729"/>
    </source>
</evidence>
<dbReference type="InterPro" id="IPR031825">
    <property type="entry name" value="RXLR"/>
</dbReference>
<keyword evidence="4 5" id="KW-0732">Signal</keyword>
<dbReference type="Pfam" id="PF16810">
    <property type="entry name" value="RXLR"/>
    <property type="match status" value="1"/>
</dbReference>
<dbReference type="VEuPathDB" id="FungiDB:PC110_g21525"/>
<feature type="signal peptide" evidence="5">
    <location>
        <begin position="1"/>
        <end position="17"/>
    </location>
</feature>
<sequence length="248" mass="28801">MRFYHVVLLALLALVAGIETLATATESSEIDIPKKEMLKITALIHHNGVNDGRLLRSVNTDTEERDIASFIRWAQVQYWLKVGKSKDYVKEMLGLKGLKGTALRASPKYKYYEEFKINSRAPMALDDMETRQVNKWLNEMLPSQKVWIELALKGVPANQLVENSAYKLYLRYAIEYDDLLFQRIKESDKIEIMVSPSPAEMEARIHIWVKAKRPNWYVEKMLGLENNAQFKGASKEYQLFLKLQKEQK</sequence>
<evidence type="ECO:0000256" key="2">
    <source>
        <dbReference type="ARBA" id="ARBA00010400"/>
    </source>
</evidence>
<keyword evidence="3 5" id="KW-0964">Secreted</keyword>
<dbReference type="EMBL" id="JAENGZ010003299">
    <property type="protein sequence ID" value="KAG6941810.1"/>
    <property type="molecule type" value="Genomic_DNA"/>
</dbReference>
<protein>
    <recommendedName>
        <fullName evidence="5">RxLR effector protein</fullName>
    </recommendedName>
</protein>
<comment type="caution">
    <text evidence="6">The sequence shown here is derived from an EMBL/GenBank/DDBJ whole genome shotgun (WGS) entry which is preliminary data.</text>
</comment>
<evidence type="ECO:0000256" key="3">
    <source>
        <dbReference type="ARBA" id="ARBA00022525"/>
    </source>
</evidence>
<accession>A0A8T1TN04</accession>
<feature type="chain" id="PRO_5044968059" description="RxLR effector protein" evidence="5">
    <location>
        <begin position="18"/>
        <end position="248"/>
    </location>
</feature>
<comment type="domain">
    <text evidence="5">The RxLR-dEER motif acts to carry the protein into the host cell cytoplasm through binding to cell surface phosphatidylinositol-3-phosphate.</text>
</comment>
<evidence type="ECO:0000313" key="6">
    <source>
        <dbReference type="EMBL" id="KAG6941810.1"/>
    </source>
</evidence>
<evidence type="ECO:0000313" key="7">
    <source>
        <dbReference type="Proteomes" id="UP000688947"/>
    </source>
</evidence>
<dbReference type="OrthoDB" id="119380at2759"/>
<comment type="function">
    <text evidence="5">Effector that suppresses plant defense responses during pathogen infection.</text>
</comment>
<evidence type="ECO:0000256" key="1">
    <source>
        <dbReference type="ARBA" id="ARBA00004613"/>
    </source>
</evidence>